<evidence type="ECO:0000313" key="1">
    <source>
        <dbReference type="EMBL" id="GAE94782.1"/>
    </source>
</evidence>
<reference evidence="1 2" key="1">
    <citation type="journal article" date="2014" name="Genome Announc.">
        <title>Draft Genome Sequence of the Boron-Tolerant and Moderately Halotolerant Bacterium Gracilibacillus boraciitolerans JCM 21714T.</title>
        <authorList>
            <person name="Ahmed I."/>
            <person name="Oshima K."/>
            <person name="Suda W."/>
            <person name="Kitamura K."/>
            <person name="Iida T."/>
            <person name="Ohmori Y."/>
            <person name="Fujiwara T."/>
            <person name="Hattori M."/>
            <person name="Ohkuma M."/>
        </authorList>
    </citation>
    <scope>NUCLEOTIDE SEQUENCE [LARGE SCALE GENOMIC DNA]</scope>
    <source>
        <strain evidence="1 2">JCM 21714</strain>
    </source>
</reference>
<organism evidence="1 2">
    <name type="scientific">Gracilibacillus boraciitolerans JCM 21714</name>
    <dbReference type="NCBI Taxonomy" id="1298598"/>
    <lineage>
        <taxon>Bacteria</taxon>
        <taxon>Bacillati</taxon>
        <taxon>Bacillota</taxon>
        <taxon>Bacilli</taxon>
        <taxon>Bacillales</taxon>
        <taxon>Bacillaceae</taxon>
        <taxon>Gracilibacillus</taxon>
    </lineage>
</organism>
<gene>
    <name evidence="1" type="ORF">JCM21714_3972</name>
</gene>
<proteinExistence type="predicted"/>
<name>W4VNJ4_9BACI</name>
<dbReference type="EMBL" id="BAVS01000031">
    <property type="protein sequence ID" value="GAE94782.1"/>
    <property type="molecule type" value="Genomic_DNA"/>
</dbReference>
<keyword evidence="2" id="KW-1185">Reference proteome</keyword>
<dbReference type="STRING" id="1298598.JCM21714_3972"/>
<protein>
    <submittedName>
        <fullName evidence="1">Uncharacterized protein</fullName>
    </submittedName>
</protein>
<evidence type="ECO:0000313" key="2">
    <source>
        <dbReference type="Proteomes" id="UP000019102"/>
    </source>
</evidence>
<sequence length="57" mass="6502">MNNNSLSSGMILEGCIKFFENNVSLGFAYKKRGGAIGKYFSLQYKSILVKECFYIYD</sequence>
<accession>W4VNJ4</accession>
<comment type="caution">
    <text evidence="1">The sequence shown here is derived from an EMBL/GenBank/DDBJ whole genome shotgun (WGS) entry which is preliminary data.</text>
</comment>
<dbReference type="AlphaFoldDB" id="W4VNJ4"/>
<dbReference type="Proteomes" id="UP000019102">
    <property type="component" value="Unassembled WGS sequence"/>
</dbReference>